<dbReference type="Proteomes" id="UP000799640">
    <property type="component" value="Unassembled WGS sequence"/>
</dbReference>
<protein>
    <submittedName>
        <fullName evidence="1">Uncharacterized protein</fullName>
    </submittedName>
</protein>
<dbReference type="EMBL" id="ML996687">
    <property type="protein sequence ID" value="KAF2405191.1"/>
    <property type="molecule type" value="Genomic_DNA"/>
</dbReference>
<keyword evidence="2" id="KW-1185">Reference proteome</keyword>
<accession>A0A6G1IAH0</accession>
<proteinExistence type="predicted"/>
<gene>
    <name evidence="1" type="ORF">EJ06DRAFT_525727</name>
</gene>
<organism evidence="1 2">
    <name type="scientific">Trichodelitschia bisporula</name>
    <dbReference type="NCBI Taxonomy" id="703511"/>
    <lineage>
        <taxon>Eukaryota</taxon>
        <taxon>Fungi</taxon>
        <taxon>Dikarya</taxon>
        <taxon>Ascomycota</taxon>
        <taxon>Pezizomycotina</taxon>
        <taxon>Dothideomycetes</taxon>
        <taxon>Dothideomycetes incertae sedis</taxon>
        <taxon>Phaeotrichales</taxon>
        <taxon>Phaeotrichaceae</taxon>
        <taxon>Trichodelitschia</taxon>
    </lineage>
</organism>
<reference evidence="1" key="1">
    <citation type="journal article" date="2020" name="Stud. Mycol.">
        <title>101 Dothideomycetes genomes: a test case for predicting lifestyles and emergence of pathogens.</title>
        <authorList>
            <person name="Haridas S."/>
            <person name="Albert R."/>
            <person name="Binder M."/>
            <person name="Bloem J."/>
            <person name="Labutti K."/>
            <person name="Salamov A."/>
            <person name="Andreopoulos B."/>
            <person name="Baker S."/>
            <person name="Barry K."/>
            <person name="Bills G."/>
            <person name="Bluhm B."/>
            <person name="Cannon C."/>
            <person name="Castanera R."/>
            <person name="Culley D."/>
            <person name="Daum C."/>
            <person name="Ezra D."/>
            <person name="Gonzalez J."/>
            <person name="Henrissat B."/>
            <person name="Kuo A."/>
            <person name="Liang C."/>
            <person name="Lipzen A."/>
            <person name="Lutzoni F."/>
            <person name="Magnuson J."/>
            <person name="Mondo S."/>
            <person name="Nolan M."/>
            <person name="Ohm R."/>
            <person name="Pangilinan J."/>
            <person name="Park H.-J."/>
            <person name="Ramirez L."/>
            <person name="Alfaro M."/>
            <person name="Sun H."/>
            <person name="Tritt A."/>
            <person name="Yoshinaga Y."/>
            <person name="Zwiers L.-H."/>
            <person name="Turgeon B."/>
            <person name="Goodwin S."/>
            <person name="Spatafora J."/>
            <person name="Crous P."/>
            <person name="Grigoriev I."/>
        </authorList>
    </citation>
    <scope>NUCLEOTIDE SEQUENCE</scope>
    <source>
        <strain evidence="1">CBS 262.69</strain>
    </source>
</reference>
<evidence type="ECO:0000313" key="1">
    <source>
        <dbReference type="EMBL" id="KAF2405191.1"/>
    </source>
</evidence>
<dbReference type="AlphaFoldDB" id="A0A6G1IAH0"/>
<sequence>MDSRRPVALAATGSCRQGRHYLESAATGNWRLHPRPRLQTPALEAAVVGSPPTYRLASHLWQVMRHLRRSRLRS</sequence>
<evidence type="ECO:0000313" key="2">
    <source>
        <dbReference type="Proteomes" id="UP000799640"/>
    </source>
</evidence>
<name>A0A6G1IAH0_9PEZI</name>